<accession>X1T2Q3</accession>
<dbReference type="AlphaFoldDB" id="X1T2Q3"/>
<organism evidence="2">
    <name type="scientific">marine sediment metagenome</name>
    <dbReference type="NCBI Taxonomy" id="412755"/>
    <lineage>
        <taxon>unclassified sequences</taxon>
        <taxon>metagenomes</taxon>
        <taxon>ecological metagenomes</taxon>
    </lineage>
</organism>
<reference evidence="2" key="1">
    <citation type="journal article" date="2014" name="Front. Microbiol.">
        <title>High frequency of phylogenetically diverse reductive dehalogenase-homologous genes in deep subseafloor sedimentary metagenomes.</title>
        <authorList>
            <person name="Kawai M."/>
            <person name="Futagami T."/>
            <person name="Toyoda A."/>
            <person name="Takaki Y."/>
            <person name="Nishi S."/>
            <person name="Hori S."/>
            <person name="Arai W."/>
            <person name="Tsubouchi T."/>
            <person name="Morono Y."/>
            <person name="Uchiyama I."/>
            <person name="Ito T."/>
            <person name="Fujiyama A."/>
            <person name="Inagaki F."/>
            <person name="Takami H."/>
        </authorList>
    </citation>
    <scope>NUCLEOTIDE SEQUENCE</scope>
    <source>
        <strain evidence="2">Expedition CK06-06</strain>
    </source>
</reference>
<protein>
    <submittedName>
        <fullName evidence="2">Uncharacterized protein</fullName>
    </submittedName>
</protein>
<sequence length="55" mass="6044">MVYADQALSIARKKDSGGGREEKKYVFGRVVAVEIDMYGGKILTGYLLSSDEQAE</sequence>
<feature type="compositionally biased region" description="Basic and acidic residues" evidence="1">
    <location>
        <begin position="12"/>
        <end position="21"/>
    </location>
</feature>
<comment type="caution">
    <text evidence="2">The sequence shown here is derived from an EMBL/GenBank/DDBJ whole genome shotgun (WGS) entry which is preliminary data.</text>
</comment>
<proteinExistence type="predicted"/>
<dbReference type="EMBL" id="BARW01008937">
    <property type="protein sequence ID" value="GAI74324.1"/>
    <property type="molecule type" value="Genomic_DNA"/>
</dbReference>
<evidence type="ECO:0000256" key="1">
    <source>
        <dbReference type="SAM" id="MobiDB-lite"/>
    </source>
</evidence>
<gene>
    <name evidence="2" type="ORF">S12H4_18146</name>
</gene>
<feature type="region of interest" description="Disordered" evidence="1">
    <location>
        <begin position="1"/>
        <end position="21"/>
    </location>
</feature>
<evidence type="ECO:0000313" key="2">
    <source>
        <dbReference type="EMBL" id="GAI74324.1"/>
    </source>
</evidence>
<name>X1T2Q3_9ZZZZ</name>